<comment type="similarity">
    <text evidence="3 10">Belongs to the alpha-carbonic anhydrase family.</text>
</comment>
<organism evidence="12">
    <name type="scientific">Mesorhizobium sp. WSM2240</name>
    <dbReference type="NCBI Taxonomy" id="3228851"/>
    <lineage>
        <taxon>Bacteria</taxon>
        <taxon>Pseudomonadati</taxon>
        <taxon>Pseudomonadota</taxon>
        <taxon>Alphaproteobacteria</taxon>
        <taxon>Hyphomicrobiales</taxon>
        <taxon>Phyllobacteriaceae</taxon>
        <taxon>Mesorhizobium</taxon>
    </lineage>
</organism>
<dbReference type="EC" id="4.2.1.1" evidence="4 10"/>
<evidence type="ECO:0000256" key="2">
    <source>
        <dbReference type="ARBA" id="ARBA00002904"/>
    </source>
</evidence>
<evidence type="ECO:0000256" key="10">
    <source>
        <dbReference type="RuleBase" id="RU367011"/>
    </source>
</evidence>
<keyword evidence="6 10" id="KW-0479">Metal-binding</keyword>
<dbReference type="PROSITE" id="PS51144">
    <property type="entry name" value="ALPHA_CA_2"/>
    <property type="match status" value="1"/>
</dbReference>
<dbReference type="InterPro" id="IPR041891">
    <property type="entry name" value="Alpha_CA_prokaryot-like"/>
</dbReference>
<evidence type="ECO:0000256" key="9">
    <source>
        <dbReference type="ARBA" id="ARBA00048348"/>
    </source>
</evidence>
<dbReference type="CDD" id="cd03124">
    <property type="entry name" value="alpha_CA_prokaryotic_like"/>
    <property type="match status" value="1"/>
</dbReference>
<feature type="signal peptide" evidence="10">
    <location>
        <begin position="1"/>
        <end position="25"/>
    </location>
</feature>
<sequence>MERRNLVKGFIALGACAICARAAFADEGVHWAYEGKDGPEHWGALDRANAACSAGAQQSPLNLTGAIKADIPQIGIDWTAGHGTVVNNGHTIQINVPGGSTLTRGGKTYDLLQFHFHAPSEHLVEGETFPMEVHFVHKNRESGAFGVLGIFLTPGAKNETFASLAAVFPAESGGKALVKNVDPNSLLPASLGYWSYEGSLTTPPCSEIVDWMVAREPLQVDASDIDKFTALYPMNARPVLAPNRRFILTTS</sequence>
<gene>
    <name evidence="12" type="ORF">ABVK50_02745</name>
</gene>
<dbReference type="GO" id="GO:0008270">
    <property type="term" value="F:zinc ion binding"/>
    <property type="evidence" value="ECO:0007669"/>
    <property type="project" value="UniProtKB-UniRule"/>
</dbReference>
<proteinExistence type="inferred from homology"/>
<evidence type="ECO:0000259" key="11">
    <source>
        <dbReference type="PROSITE" id="PS51144"/>
    </source>
</evidence>
<evidence type="ECO:0000256" key="3">
    <source>
        <dbReference type="ARBA" id="ARBA00010718"/>
    </source>
</evidence>
<dbReference type="InterPro" id="IPR018338">
    <property type="entry name" value="Carbonic_anhydrase_a-class_CS"/>
</dbReference>
<protein>
    <recommendedName>
        <fullName evidence="5 10">Carbonic anhydrase</fullName>
        <ecNumber evidence="4 10">4.2.1.1</ecNumber>
    </recommendedName>
</protein>
<evidence type="ECO:0000313" key="12">
    <source>
        <dbReference type="EMBL" id="XCG49563.1"/>
    </source>
</evidence>
<evidence type="ECO:0000256" key="8">
    <source>
        <dbReference type="ARBA" id="ARBA00023239"/>
    </source>
</evidence>
<comment type="cofactor">
    <cofactor evidence="1 10">
        <name>Zn(2+)</name>
        <dbReference type="ChEBI" id="CHEBI:29105"/>
    </cofactor>
</comment>
<dbReference type="PANTHER" id="PTHR18952:SF265">
    <property type="entry name" value="CARBONIC ANHYDRASE"/>
    <property type="match status" value="1"/>
</dbReference>
<evidence type="ECO:0000256" key="4">
    <source>
        <dbReference type="ARBA" id="ARBA00012925"/>
    </source>
</evidence>
<dbReference type="InterPro" id="IPR001148">
    <property type="entry name" value="CA_dom"/>
</dbReference>
<dbReference type="InterPro" id="IPR036398">
    <property type="entry name" value="CA_dom_sf"/>
</dbReference>
<dbReference type="RefSeq" id="WP_353642905.1">
    <property type="nucleotide sequence ID" value="NZ_CP159253.1"/>
</dbReference>
<comment type="function">
    <text evidence="2 10">Reversible hydration of carbon dioxide.</text>
</comment>
<keyword evidence="7 10" id="KW-0862">Zinc</keyword>
<dbReference type="PANTHER" id="PTHR18952">
    <property type="entry name" value="CARBONIC ANHYDRASE"/>
    <property type="match status" value="1"/>
</dbReference>
<feature type="domain" description="Alpha-carbonic anhydrase" evidence="11">
    <location>
        <begin position="29"/>
        <end position="251"/>
    </location>
</feature>
<accession>A0AAU8CRI7</accession>
<dbReference type="SMART" id="SM01057">
    <property type="entry name" value="Carb_anhydrase"/>
    <property type="match status" value="1"/>
</dbReference>
<dbReference type="Pfam" id="PF00194">
    <property type="entry name" value="Carb_anhydrase"/>
    <property type="match status" value="1"/>
</dbReference>
<keyword evidence="10" id="KW-0732">Signal</keyword>
<dbReference type="Gene3D" id="3.10.200.10">
    <property type="entry name" value="Alpha carbonic anhydrase"/>
    <property type="match status" value="1"/>
</dbReference>
<dbReference type="GO" id="GO:0004089">
    <property type="term" value="F:carbonate dehydratase activity"/>
    <property type="evidence" value="ECO:0007669"/>
    <property type="project" value="UniProtKB-UniRule"/>
</dbReference>
<name>A0AAU8CRI7_9HYPH</name>
<keyword evidence="8 10" id="KW-0456">Lyase</keyword>
<dbReference type="SUPFAM" id="SSF51069">
    <property type="entry name" value="Carbonic anhydrase"/>
    <property type="match status" value="1"/>
</dbReference>
<evidence type="ECO:0000256" key="6">
    <source>
        <dbReference type="ARBA" id="ARBA00022723"/>
    </source>
</evidence>
<feature type="chain" id="PRO_5043109802" description="Carbonic anhydrase" evidence="10">
    <location>
        <begin position="26"/>
        <end position="251"/>
    </location>
</feature>
<dbReference type="InterPro" id="IPR023561">
    <property type="entry name" value="Carbonic_anhydrase_a-class"/>
</dbReference>
<evidence type="ECO:0000256" key="7">
    <source>
        <dbReference type="ARBA" id="ARBA00022833"/>
    </source>
</evidence>
<dbReference type="AlphaFoldDB" id="A0AAU8CRI7"/>
<evidence type="ECO:0000256" key="1">
    <source>
        <dbReference type="ARBA" id="ARBA00001947"/>
    </source>
</evidence>
<dbReference type="EMBL" id="CP159253">
    <property type="protein sequence ID" value="XCG49563.1"/>
    <property type="molecule type" value="Genomic_DNA"/>
</dbReference>
<evidence type="ECO:0000256" key="5">
    <source>
        <dbReference type="ARBA" id="ARBA00014628"/>
    </source>
</evidence>
<comment type="catalytic activity">
    <reaction evidence="9 10">
        <text>hydrogencarbonate + H(+) = CO2 + H2O</text>
        <dbReference type="Rhea" id="RHEA:10748"/>
        <dbReference type="ChEBI" id="CHEBI:15377"/>
        <dbReference type="ChEBI" id="CHEBI:15378"/>
        <dbReference type="ChEBI" id="CHEBI:16526"/>
        <dbReference type="ChEBI" id="CHEBI:17544"/>
        <dbReference type="EC" id="4.2.1.1"/>
    </reaction>
</comment>
<dbReference type="PROSITE" id="PS00162">
    <property type="entry name" value="ALPHA_CA_1"/>
    <property type="match status" value="1"/>
</dbReference>
<reference evidence="12" key="1">
    <citation type="submission" date="2024-06" db="EMBL/GenBank/DDBJ databases">
        <title>Mesorhizobium karijinii sp. nov., a symbiont of the iconic Swainsona formosa from arid Australia.</title>
        <authorList>
            <person name="Hill Y.J."/>
            <person name="Watkin E.L.J."/>
            <person name="O'Hara G.W."/>
            <person name="Terpolilli J."/>
            <person name="Tye M.L."/>
            <person name="Kohlmeier M.G."/>
        </authorList>
    </citation>
    <scope>NUCLEOTIDE SEQUENCE</scope>
    <source>
        <strain evidence="12">WSM2240</strain>
    </source>
</reference>